<gene>
    <name evidence="3" type="ORF">CCAM_LOCUS14013</name>
</gene>
<reference evidence="3 4" key="1">
    <citation type="submission" date="2018-04" db="EMBL/GenBank/DDBJ databases">
        <authorList>
            <person name="Vogel A."/>
        </authorList>
    </citation>
    <scope>NUCLEOTIDE SEQUENCE [LARGE SCALE GENOMIC DNA]</scope>
</reference>
<evidence type="ECO:0000256" key="1">
    <source>
        <dbReference type="SAM" id="MobiDB-lite"/>
    </source>
</evidence>
<feature type="compositionally biased region" description="Basic residues" evidence="1">
    <location>
        <begin position="1"/>
        <end position="14"/>
    </location>
</feature>
<evidence type="ECO:0000313" key="3">
    <source>
        <dbReference type="EMBL" id="VFQ72237.1"/>
    </source>
</evidence>
<dbReference type="Proteomes" id="UP000595140">
    <property type="component" value="Unassembled WGS sequence"/>
</dbReference>
<dbReference type="PANTHER" id="PTHR33710:SF64">
    <property type="entry name" value="ENDONUCLEASE_EXONUCLEASE_PHOSPHATASE DOMAIN-CONTAINING PROTEIN"/>
    <property type="match status" value="1"/>
</dbReference>
<dbReference type="EMBL" id="OOIL02001115">
    <property type="protein sequence ID" value="VFQ72237.1"/>
    <property type="molecule type" value="Genomic_DNA"/>
</dbReference>
<dbReference type="Pfam" id="PF00078">
    <property type="entry name" value="RVT_1"/>
    <property type="match status" value="1"/>
</dbReference>
<dbReference type="InterPro" id="IPR056671">
    <property type="entry name" value="DUF7769"/>
</dbReference>
<dbReference type="SUPFAM" id="SSF56672">
    <property type="entry name" value="DNA/RNA polymerases"/>
    <property type="match status" value="1"/>
</dbReference>
<dbReference type="OrthoDB" id="1934719at2759"/>
<protein>
    <recommendedName>
        <fullName evidence="2">Reverse transcriptase domain-containing protein</fullName>
    </recommendedName>
</protein>
<accession>A0A484L7A6</accession>
<dbReference type="Pfam" id="PF14111">
    <property type="entry name" value="DUF4283"/>
    <property type="match status" value="1"/>
</dbReference>
<dbReference type="PROSITE" id="PS50878">
    <property type="entry name" value="RT_POL"/>
    <property type="match status" value="1"/>
</dbReference>
<evidence type="ECO:0000313" key="4">
    <source>
        <dbReference type="Proteomes" id="UP000595140"/>
    </source>
</evidence>
<organism evidence="3 4">
    <name type="scientific">Cuscuta campestris</name>
    <dbReference type="NCBI Taxonomy" id="132261"/>
    <lineage>
        <taxon>Eukaryota</taxon>
        <taxon>Viridiplantae</taxon>
        <taxon>Streptophyta</taxon>
        <taxon>Embryophyta</taxon>
        <taxon>Tracheophyta</taxon>
        <taxon>Spermatophyta</taxon>
        <taxon>Magnoliopsida</taxon>
        <taxon>eudicotyledons</taxon>
        <taxon>Gunneridae</taxon>
        <taxon>Pentapetalae</taxon>
        <taxon>asterids</taxon>
        <taxon>lamiids</taxon>
        <taxon>Solanales</taxon>
        <taxon>Convolvulaceae</taxon>
        <taxon>Cuscuteae</taxon>
        <taxon>Cuscuta</taxon>
        <taxon>Cuscuta subgen. Grammica</taxon>
        <taxon>Cuscuta sect. Cleistogrammica</taxon>
    </lineage>
</organism>
<dbReference type="PANTHER" id="PTHR33710">
    <property type="entry name" value="BNAC02G09200D PROTEIN"/>
    <property type="match status" value="1"/>
</dbReference>
<keyword evidence="4" id="KW-1185">Reference proteome</keyword>
<dbReference type="InterPro" id="IPR025558">
    <property type="entry name" value="DUF4283"/>
</dbReference>
<name>A0A484L7A6_9ASTE</name>
<dbReference type="InterPro" id="IPR000477">
    <property type="entry name" value="RT_dom"/>
</dbReference>
<evidence type="ECO:0000259" key="2">
    <source>
        <dbReference type="PROSITE" id="PS50878"/>
    </source>
</evidence>
<feature type="domain" description="Reverse transcriptase" evidence="2">
    <location>
        <begin position="183"/>
        <end position="417"/>
    </location>
</feature>
<proteinExistence type="predicted"/>
<feature type="region of interest" description="Disordered" evidence="1">
    <location>
        <begin position="1"/>
        <end position="45"/>
    </location>
</feature>
<dbReference type="Pfam" id="PF24964">
    <property type="entry name" value="DUF7769"/>
    <property type="match status" value="1"/>
</dbReference>
<dbReference type="InterPro" id="IPR043502">
    <property type="entry name" value="DNA/RNA_pol_sf"/>
</dbReference>
<dbReference type="AlphaFoldDB" id="A0A484L7A6"/>
<sequence>MTARKRGRPRRKKPTAAVGGAKLNPSNGVSESPGGGESSTGAEEMNGLKVARLSREDVEEDAGWNSTLVCCVLRANPPLKVMDGFLRRIWKDYKIADVVVLREGQFVVHFEKEEDRDEIARRKYYFLDNKPMLVQRWKPGCKLNLDELTDIPIWVRIGGTPVGMEEIRDFKECLEVCGLEEMPMEGSYYTWSNRQSQGHRIYSRIDRALCNTEWMLSMGTKLVVKEEVEGDKKVAETLVSYFQDLIGTQSDIEDVDMEAMKEGTSLNIDQQLTLIAEVKRIQINGESYGFFKGKKGLRQGDPISPMLFVLVMECLNRLLQQMAKDKRFKFHPMCRSLKLVNLSFTDDLIIVCKAEEEFQNCIMEVMRKFQKSTGLGINYTKSQIIFGGVDKKDQEHFLKLTNLPLGELPIRYLGSPISAGDNSASENHPHPPLLQVPFLNLEIPTDTEENTAHSREKQSERRRRIIDRLLQSYKRDKLQHGCIKAVAGEFNISRKIVGKIWSSASGQMQDGLPVCVQCKRKGNSGRKEVPVDIPKMLAVPFHRHKNICALGYAIEV</sequence>